<gene>
    <name evidence="10" type="ORF">HNQ64_000096</name>
</gene>
<dbReference type="Proteomes" id="UP000534294">
    <property type="component" value="Unassembled WGS sequence"/>
</dbReference>
<dbReference type="SUPFAM" id="SSF56112">
    <property type="entry name" value="Protein kinase-like (PK-like)"/>
    <property type="match status" value="1"/>
</dbReference>
<evidence type="ECO:0000256" key="1">
    <source>
        <dbReference type="ARBA" id="ARBA00022679"/>
    </source>
</evidence>
<keyword evidence="11" id="KW-1185">Reference proteome</keyword>
<dbReference type="InterPro" id="IPR013766">
    <property type="entry name" value="Thioredoxin_domain"/>
</dbReference>
<sequence length="783" mass="85901">MTESTSHDLCPVCLMGVAMNWTQATQPVSPPQKLLTPEELAPHFPQLEVLELIGRGGMGVVYKAKQKSLDRFVALKLLSPDTEKDHAFAQRFATEARALAQMVHQNIVTVYDFGESGGFYYLLMEYVDGVNLRQAMQAGRITPEQALTIVPPVCEALQYAHERGIVHRDIKPENLLLNKQGQIKIADFGIAKMVGHAEPNEEANSHPQEGHTTFVGGTPPYMAPEQKERAAPDHRADIYSLGVVLYELLTGELPTASLQLPSERIQVDVRLDEIVLRALEKSPELRFQTAADFRTQLATIHHAPQSASPPLKRSSHKASTLQVATLSVIGTLIVLFSLILVSRFFYSKSGRTPNSKYRLADVRGSTDMTRGIIEPTRIPLQWHAEGGFRRVGSYKPILLKTTPNKPDHVSRTPDNLIRPFYAEVKLGSKTLSKFNTLTFLVDRAVGKTETRVILDSNGNGDLTDDSPAELEHVGRLKDGSFSLSGTGWASLPYEGESSRVSVRFHTIPQSLDSENPPTVVYSLDGYAEGKIQGPRGIWLPIVLRDSDGDGDFSTGPSIHVDTDADGEYRRTGKFFGDARAFQINQVKFLISDIPPSGTAMVQAAHIGTQEPLIDHSIAPKKTPSPTTPKTGLIGAKILPGEVAPTFTATTMNHGAVEMPKSYKGKILLLDFWATWCGPCIRELPNVSAAYEKYHDQGLEVLSISLDTEKSLDNLPAILTKHRMVWPQVCDAAKFDSALVKLYGIRGIPATVLIDGDSGKILATDLRGTSLDTKIAEVMAKRNP</sequence>
<dbReference type="SUPFAM" id="SSF52833">
    <property type="entry name" value="Thioredoxin-like"/>
    <property type="match status" value="1"/>
</dbReference>
<evidence type="ECO:0000256" key="5">
    <source>
        <dbReference type="PROSITE-ProRule" id="PRU10141"/>
    </source>
</evidence>
<evidence type="ECO:0000256" key="7">
    <source>
        <dbReference type="SAM" id="Phobius"/>
    </source>
</evidence>
<dbReference type="PROSITE" id="PS00108">
    <property type="entry name" value="PROTEIN_KINASE_ST"/>
    <property type="match status" value="1"/>
</dbReference>
<evidence type="ECO:0000256" key="6">
    <source>
        <dbReference type="SAM" id="MobiDB-lite"/>
    </source>
</evidence>
<feature type="transmembrane region" description="Helical" evidence="7">
    <location>
        <begin position="323"/>
        <end position="346"/>
    </location>
</feature>
<keyword evidence="7" id="KW-1133">Transmembrane helix</keyword>
<dbReference type="SMART" id="SM00220">
    <property type="entry name" value="S_TKc"/>
    <property type="match status" value="1"/>
</dbReference>
<keyword evidence="7" id="KW-0472">Membrane</keyword>
<dbReference type="PROSITE" id="PS00107">
    <property type="entry name" value="PROTEIN_KINASE_ATP"/>
    <property type="match status" value="1"/>
</dbReference>
<keyword evidence="3 10" id="KW-0418">Kinase</keyword>
<evidence type="ECO:0000256" key="2">
    <source>
        <dbReference type="ARBA" id="ARBA00022741"/>
    </source>
</evidence>
<dbReference type="Pfam" id="PF00578">
    <property type="entry name" value="AhpC-TSA"/>
    <property type="match status" value="1"/>
</dbReference>
<feature type="domain" description="Protein kinase" evidence="8">
    <location>
        <begin position="47"/>
        <end position="300"/>
    </location>
</feature>
<keyword evidence="10" id="KW-0723">Serine/threonine-protein kinase</keyword>
<dbReference type="Gene3D" id="1.10.510.10">
    <property type="entry name" value="Transferase(Phosphotransferase) domain 1"/>
    <property type="match status" value="1"/>
</dbReference>
<dbReference type="Pfam" id="PF00069">
    <property type="entry name" value="Pkinase"/>
    <property type="match status" value="1"/>
</dbReference>
<dbReference type="GO" id="GO:0016853">
    <property type="term" value="F:isomerase activity"/>
    <property type="evidence" value="ECO:0007669"/>
    <property type="project" value="UniProtKB-KW"/>
</dbReference>
<name>A0A7W7YH16_9BACT</name>
<dbReference type="InterPro" id="IPR036249">
    <property type="entry name" value="Thioredoxin-like_sf"/>
</dbReference>
<dbReference type="InterPro" id="IPR011009">
    <property type="entry name" value="Kinase-like_dom_sf"/>
</dbReference>
<dbReference type="PANTHER" id="PTHR43289">
    <property type="entry name" value="MITOGEN-ACTIVATED PROTEIN KINASE KINASE KINASE 20-RELATED"/>
    <property type="match status" value="1"/>
</dbReference>
<dbReference type="PROSITE" id="PS51352">
    <property type="entry name" value="THIOREDOXIN_2"/>
    <property type="match status" value="1"/>
</dbReference>
<dbReference type="InterPro" id="IPR000866">
    <property type="entry name" value="AhpC/TSA"/>
</dbReference>
<comment type="caution">
    <text evidence="10">The sequence shown here is derived from an EMBL/GenBank/DDBJ whole genome shotgun (WGS) entry which is preliminary data.</text>
</comment>
<organism evidence="10 11">
    <name type="scientific">Prosthecobacter dejongeii</name>
    <dbReference type="NCBI Taxonomy" id="48465"/>
    <lineage>
        <taxon>Bacteria</taxon>
        <taxon>Pseudomonadati</taxon>
        <taxon>Verrucomicrobiota</taxon>
        <taxon>Verrucomicrobiia</taxon>
        <taxon>Verrucomicrobiales</taxon>
        <taxon>Verrucomicrobiaceae</taxon>
        <taxon>Prosthecobacter</taxon>
    </lineage>
</organism>
<evidence type="ECO:0000256" key="3">
    <source>
        <dbReference type="ARBA" id="ARBA00022777"/>
    </source>
</evidence>
<reference evidence="10 11" key="1">
    <citation type="submission" date="2020-08" db="EMBL/GenBank/DDBJ databases">
        <title>Genomic Encyclopedia of Type Strains, Phase IV (KMG-IV): sequencing the most valuable type-strain genomes for metagenomic binning, comparative biology and taxonomic classification.</title>
        <authorList>
            <person name="Goeker M."/>
        </authorList>
    </citation>
    <scope>NUCLEOTIDE SEQUENCE [LARGE SCALE GENOMIC DNA]</scope>
    <source>
        <strain evidence="10 11">DSM 12251</strain>
    </source>
</reference>
<feature type="binding site" evidence="5">
    <location>
        <position position="76"/>
    </location>
    <ligand>
        <name>ATP</name>
        <dbReference type="ChEBI" id="CHEBI:30616"/>
    </ligand>
</feature>
<evidence type="ECO:0000313" key="11">
    <source>
        <dbReference type="Proteomes" id="UP000534294"/>
    </source>
</evidence>
<dbReference type="Gene3D" id="3.30.200.20">
    <property type="entry name" value="Phosphorylase Kinase, domain 1"/>
    <property type="match status" value="1"/>
</dbReference>
<dbReference type="CDD" id="cd02966">
    <property type="entry name" value="TlpA_like_family"/>
    <property type="match status" value="1"/>
</dbReference>
<dbReference type="InterPro" id="IPR000719">
    <property type="entry name" value="Prot_kinase_dom"/>
</dbReference>
<dbReference type="GO" id="GO:0016209">
    <property type="term" value="F:antioxidant activity"/>
    <property type="evidence" value="ECO:0007669"/>
    <property type="project" value="InterPro"/>
</dbReference>
<dbReference type="GO" id="GO:0005524">
    <property type="term" value="F:ATP binding"/>
    <property type="evidence" value="ECO:0007669"/>
    <property type="project" value="UniProtKB-UniRule"/>
</dbReference>
<dbReference type="RefSeq" id="WP_184204320.1">
    <property type="nucleotide sequence ID" value="NZ_JACHIF010000001.1"/>
</dbReference>
<dbReference type="PROSITE" id="PS50011">
    <property type="entry name" value="PROTEIN_KINASE_DOM"/>
    <property type="match status" value="1"/>
</dbReference>
<dbReference type="InterPro" id="IPR008271">
    <property type="entry name" value="Ser/Thr_kinase_AS"/>
</dbReference>
<feature type="region of interest" description="Disordered" evidence="6">
    <location>
        <begin position="199"/>
        <end position="232"/>
    </location>
</feature>
<protein>
    <submittedName>
        <fullName evidence="10">Serine/threonine protein kinase/thiol-disulfide isomerase/thioredoxin</fullName>
    </submittedName>
</protein>
<dbReference type="PANTHER" id="PTHR43289:SF6">
    <property type="entry name" value="SERINE_THREONINE-PROTEIN KINASE NEKL-3"/>
    <property type="match status" value="1"/>
</dbReference>
<proteinExistence type="predicted"/>
<dbReference type="Gene3D" id="3.40.30.10">
    <property type="entry name" value="Glutaredoxin"/>
    <property type="match status" value="1"/>
</dbReference>
<dbReference type="GO" id="GO:0016491">
    <property type="term" value="F:oxidoreductase activity"/>
    <property type="evidence" value="ECO:0007669"/>
    <property type="project" value="InterPro"/>
</dbReference>
<keyword evidence="7" id="KW-0812">Transmembrane</keyword>
<keyword evidence="10" id="KW-0413">Isomerase</keyword>
<keyword evidence="1" id="KW-0808">Transferase</keyword>
<evidence type="ECO:0000259" key="9">
    <source>
        <dbReference type="PROSITE" id="PS51352"/>
    </source>
</evidence>
<accession>A0A7W7YH16</accession>
<evidence type="ECO:0000259" key="8">
    <source>
        <dbReference type="PROSITE" id="PS50011"/>
    </source>
</evidence>
<dbReference type="EMBL" id="JACHIF010000001">
    <property type="protein sequence ID" value="MBB5035862.1"/>
    <property type="molecule type" value="Genomic_DNA"/>
</dbReference>
<dbReference type="CDD" id="cd14014">
    <property type="entry name" value="STKc_PknB_like"/>
    <property type="match status" value="1"/>
</dbReference>
<keyword evidence="2 5" id="KW-0547">Nucleotide-binding</keyword>
<evidence type="ECO:0000313" key="10">
    <source>
        <dbReference type="EMBL" id="MBB5035862.1"/>
    </source>
</evidence>
<keyword evidence="4 5" id="KW-0067">ATP-binding</keyword>
<dbReference type="InterPro" id="IPR017441">
    <property type="entry name" value="Protein_kinase_ATP_BS"/>
</dbReference>
<dbReference type="GO" id="GO:0004674">
    <property type="term" value="F:protein serine/threonine kinase activity"/>
    <property type="evidence" value="ECO:0007669"/>
    <property type="project" value="UniProtKB-KW"/>
</dbReference>
<feature type="domain" description="Thioredoxin" evidence="9">
    <location>
        <begin position="637"/>
        <end position="783"/>
    </location>
</feature>
<dbReference type="AlphaFoldDB" id="A0A7W7YH16"/>
<evidence type="ECO:0000256" key="4">
    <source>
        <dbReference type="ARBA" id="ARBA00022840"/>
    </source>
</evidence>